<dbReference type="AlphaFoldDB" id="A0A7E4VP41"/>
<evidence type="ECO:0000313" key="12">
    <source>
        <dbReference type="Proteomes" id="UP000492821"/>
    </source>
</evidence>
<dbReference type="CDD" id="cd16654">
    <property type="entry name" value="RING-Ubox_CHIP"/>
    <property type="match status" value="1"/>
</dbReference>
<evidence type="ECO:0000313" key="13">
    <source>
        <dbReference type="WBParaSite" id="Pan_g22895.t1"/>
    </source>
</evidence>
<dbReference type="SMART" id="SM00504">
    <property type="entry name" value="Ubox"/>
    <property type="match status" value="1"/>
</dbReference>
<name>A0A7E4VP41_PANRE</name>
<accession>A0A7E4VP41</accession>
<feature type="compositionally biased region" description="Basic residues" evidence="10">
    <location>
        <begin position="24"/>
        <end position="41"/>
    </location>
</feature>
<dbReference type="EC" id="2.3.2.27" evidence="2"/>
<dbReference type="FunFam" id="3.30.40.10:FF:000124">
    <property type="entry name" value="STIP1 homology and U box-containing protein 1"/>
    <property type="match status" value="1"/>
</dbReference>
<evidence type="ECO:0000256" key="6">
    <source>
        <dbReference type="ARBA" id="ARBA00022803"/>
    </source>
</evidence>
<dbReference type="SMART" id="SM00028">
    <property type="entry name" value="TPR"/>
    <property type="match status" value="3"/>
</dbReference>
<dbReference type="InterPro" id="IPR045202">
    <property type="entry name" value="CHIP_RING-Ubox"/>
</dbReference>
<evidence type="ECO:0000256" key="2">
    <source>
        <dbReference type="ARBA" id="ARBA00012483"/>
    </source>
</evidence>
<dbReference type="InterPro" id="IPR013083">
    <property type="entry name" value="Znf_RING/FYVE/PHD"/>
</dbReference>
<keyword evidence="4" id="KW-0677">Repeat</keyword>
<organism evidence="12 13">
    <name type="scientific">Panagrellus redivivus</name>
    <name type="common">Microworm</name>
    <dbReference type="NCBI Taxonomy" id="6233"/>
    <lineage>
        <taxon>Eukaryota</taxon>
        <taxon>Metazoa</taxon>
        <taxon>Ecdysozoa</taxon>
        <taxon>Nematoda</taxon>
        <taxon>Chromadorea</taxon>
        <taxon>Rhabditida</taxon>
        <taxon>Tylenchina</taxon>
        <taxon>Panagrolaimomorpha</taxon>
        <taxon>Panagrolaimoidea</taxon>
        <taxon>Panagrolaimidae</taxon>
        <taxon>Panagrellus</taxon>
    </lineage>
</organism>
<comment type="catalytic activity">
    <reaction evidence="1">
        <text>S-ubiquitinyl-[E2 ubiquitin-conjugating enzyme]-L-cysteine + [acceptor protein]-L-lysine = [E2 ubiquitin-conjugating enzyme]-L-cysteine + N(6)-ubiquitinyl-[acceptor protein]-L-lysine.</text>
        <dbReference type="EC" id="2.3.2.27"/>
    </reaction>
</comment>
<protein>
    <recommendedName>
        <fullName evidence="7">E3 ubiquitin-protein ligase CHIP</fullName>
        <ecNumber evidence="2">2.3.2.27</ecNumber>
    </recommendedName>
    <alternativeName>
        <fullName evidence="8">RING-type E3 ubiquitin transferase CHIP</fullName>
    </alternativeName>
</protein>
<dbReference type="Gene3D" id="1.25.40.10">
    <property type="entry name" value="Tetratricopeptide repeat domain"/>
    <property type="match status" value="1"/>
</dbReference>
<dbReference type="GO" id="GO:0045862">
    <property type="term" value="P:positive regulation of proteolysis"/>
    <property type="evidence" value="ECO:0007669"/>
    <property type="project" value="TreeGrafter"/>
</dbReference>
<sequence>MGNLPSSATTGSSSTSGPNSSSSSRRHYQPTSRRAPHMHPKTSKESMSSENYEAPKNVPTDPKPLTAKDFKEKGNRLFQAQRYDEAIIQYTSAIGKDNTDPTFLTNRALCYLQMKQSDKAEKDCRRAIEIEPKNIKGHYLLGKIWSQNGQYEDAIMALTRANEYAGTQKICYGDEITNLLRNARRERFRIDEQKRIAQEIELQSYLNGLIDADVEKTVTELRDKDSGNAIVEAEQNKGAVRKEFLNSLFNQIDERRRKREIPDYLCGKISFELLKDPVITPSGITYDRADIKEHLYRVGHFDPVTRVPLTEDKLIPNLAMKEVLENFIAENEWALDA</sequence>
<feature type="compositionally biased region" description="Low complexity" evidence="10">
    <location>
        <begin position="1"/>
        <end position="23"/>
    </location>
</feature>
<dbReference type="GO" id="GO:0071218">
    <property type="term" value="P:cellular response to misfolded protein"/>
    <property type="evidence" value="ECO:0007669"/>
    <property type="project" value="TreeGrafter"/>
</dbReference>
<dbReference type="Pfam" id="PF00515">
    <property type="entry name" value="TPR_1"/>
    <property type="match status" value="1"/>
</dbReference>
<evidence type="ECO:0000256" key="8">
    <source>
        <dbReference type="ARBA" id="ARBA00044543"/>
    </source>
</evidence>
<dbReference type="GO" id="GO:0006515">
    <property type="term" value="P:protein quality control for misfolded or incompletely synthesized proteins"/>
    <property type="evidence" value="ECO:0007669"/>
    <property type="project" value="TreeGrafter"/>
</dbReference>
<evidence type="ECO:0000256" key="1">
    <source>
        <dbReference type="ARBA" id="ARBA00000900"/>
    </source>
</evidence>
<dbReference type="Gene3D" id="6.10.140.2020">
    <property type="match status" value="1"/>
</dbReference>
<feature type="region of interest" description="Disordered" evidence="10">
    <location>
        <begin position="1"/>
        <end position="67"/>
    </location>
</feature>
<reference evidence="12" key="1">
    <citation type="journal article" date="2013" name="Genetics">
        <title>The draft genome and transcriptome of Panagrellus redivivus are shaped by the harsh demands of a free-living lifestyle.</title>
        <authorList>
            <person name="Srinivasan J."/>
            <person name="Dillman A.R."/>
            <person name="Macchietto M.G."/>
            <person name="Heikkinen L."/>
            <person name="Lakso M."/>
            <person name="Fracchia K.M."/>
            <person name="Antoshechkin I."/>
            <person name="Mortazavi A."/>
            <person name="Wong G."/>
            <person name="Sternberg P.W."/>
        </authorList>
    </citation>
    <scope>NUCLEOTIDE SEQUENCE [LARGE SCALE GENOMIC DNA]</scope>
    <source>
        <strain evidence="12">MT8872</strain>
    </source>
</reference>
<keyword evidence="5" id="KW-0833">Ubl conjugation pathway</keyword>
<dbReference type="PROSITE" id="PS50005">
    <property type="entry name" value="TPR"/>
    <property type="match status" value="1"/>
</dbReference>
<keyword evidence="12" id="KW-1185">Reference proteome</keyword>
<dbReference type="PANTHER" id="PTHR46803:SF2">
    <property type="entry name" value="E3 UBIQUITIN-PROTEIN LIGASE CHIP"/>
    <property type="match status" value="1"/>
</dbReference>
<dbReference type="InterPro" id="IPR003613">
    <property type="entry name" value="Ubox_domain"/>
</dbReference>
<keyword evidence="3" id="KW-0808">Transferase</keyword>
<dbReference type="WBParaSite" id="Pan_g22895.t1">
    <property type="protein sequence ID" value="Pan_g22895.t1"/>
    <property type="gene ID" value="Pan_g22895"/>
</dbReference>
<dbReference type="Pfam" id="PF18391">
    <property type="entry name" value="CHIP_TPR_N"/>
    <property type="match status" value="1"/>
</dbReference>
<evidence type="ECO:0000256" key="7">
    <source>
        <dbReference type="ARBA" id="ARBA00044534"/>
    </source>
</evidence>
<keyword evidence="6 9" id="KW-0802">TPR repeat</keyword>
<dbReference type="GO" id="GO:0051087">
    <property type="term" value="F:protein-folding chaperone binding"/>
    <property type="evidence" value="ECO:0007669"/>
    <property type="project" value="TreeGrafter"/>
</dbReference>
<evidence type="ECO:0000256" key="5">
    <source>
        <dbReference type="ARBA" id="ARBA00022786"/>
    </source>
</evidence>
<feature type="domain" description="U-box" evidence="11">
    <location>
        <begin position="260"/>
        <end position="334"/>
    </location>
</feature>
<dbReference type="InterPro" id="IPR011990">
    <property type="entry name" value="TPR-like_helical_dom_sf"/>
</dbReference>
<dbReference type="GO" id="GO:0000209">
    <property type="term" value="P:protein polyubiquitination"/>
    <property type="evidence" value="ECO:0007669"/>
    <property type="project" value="TreeGrafter"/>
</dbReference>
<dbReference type="InterPro" id="IPR041312">
    <property type="entry name" value="CHIP_TPR_N"/>
</dbReference>
<evidence type="ECO:0000256" key="10">
    <source>
        <dbReference type="SAM" id="MobiDB-lite"/>
    </source>
</evidence>
<dbReference type="InterPro" id="IPR019734">
    <property type="entry name" value="TPR_rpt"/>
</dbReference>
<evidence type="ECO:0000259" key="11">
    <source>
        <dbReference type="PROSITE" id="PS51698"/>
    </source>
</evidence>
<dbReference type="Proteomes" id="UP000492821">
    <property type="component" value="Unassembled WGS sequence"/>
</dbReference>
<dbReference type="GO" id="GO:0061630">
    <property type="term" value="F:ubiquitin protein ligase activity"/>
    <property type="evidence" value="ECO:0007669"/>
    <property type="project" value="UniProtKB-EC"/>
</dbReference>
<dbReference type="Gene3D" id="3.30.40.10">
    <property type="entry name" value="Zinc/RING finger domain, C3HC4 (zinc finger)"/>
    <property type="match status" value="1"/>
</dbReference>
<evidence type="ECO:0000256" key="9">
    <source>
        <dbReference type="PROSITE-ProRule" id="PRU00339"/>
    </source>
</evidence>
<dbReference type="SUPFAM" id="SSF48452">
    <property type="entry name" value="TPR-like"/>
    <property type="match status" value="1"/>
</dbReference>
<proteinExistence type="predicted"/>
<dbReference type="SUPFAM" id="SSF57850">
    <property type="entry name" value="RING/U-box"/>
    <property type="match status" value="1"/>
</dbReference>
<evidence type="ECO:0000256" key="4">
    <source>
        <dbReference type="ARBA" id="ARBA00022737"/>
    </source>
</evidence>
<reference evidence="13" key="2">
    <citation type="submission" date="2020-10" db="UniProtKB">
        <authorList>
            <consortium name="WormBaseParasite"/>
        </authorList>
    </citation>
    <scope>IDENTIFICATION</scope>
</reference>
<dbReference type="PROSITE" id="PS51698">
    <property type="entry name" value="U_BOX"/>
    <property type="match status" value="1"/>
</dbReference>
<dbReference type="Pfam" id="PF04564">
    <property type="entry name" value="U-box"/>
    <property type="match status" value="1"/>
</dbReference>
<feature type="repeat" description="TPR" evidence="9">
    <location>
        <begin position="101"/>
        <end position="134"/>
    </location>
</feature>
<dbReference type="GO" id="GO:0030018">
    <property type="term" value="C:Z disc"/>
    <property type="evidence" value="ECO:0007669"/>
    <property type="project" value="TreeGrafter"/>
</dbReference>
<dbReference type="GO" id="GO:0043161">
    <property type="term" value="P:proteasome-mediated ubiquitin-dependent protein catabolic process"/>
    <property type="evidence" value="ECO:0007669"/>
    <property type="project" value="TreeGrafter"/>
</dbReference>
<dbReference type="PANTHER" id="PTHR46803">
    <property type="entry name" value="E3 UBIQUITIN-PROTEIN LIGASE CHIP"/>
    <property type="match status" value="1"/>
</dbReference>
<evidence type="ECO:0000256" key="3">
    <source>
        <dbReference type="ARBA" id="ARBA00022679"/>
    </source>
</evidence>